<evidence type="ECO:0000256" key="2">
    <source>
        <dbReference type="ARBA" id="ARBA00022679"/>
    </source>
</evidence>
<protein>
    <submittedName>
        <fullName evidence="9">DNA polymerase IV</fullName>
    </submittedName>
</protein>
<evidence type="ECO:0000256" key="7">
    <source>
        <dbReference type="SAM" id="MobiDB-lite"/>
    </source>
</evidence>
<dbReference type="GO" id="GO:0005657">
    <property type="term" value="C:replication fork"/>
    <property type="evidence" value="ECO:0007669"/>
    <property type="project" value="TreeGrafter"/>
</dbReference>
<dbReference type="GO" id="GO:0009314">
    <property type="term" value="P:response to radiation"/>
    <property type="evidence" value="ECO:0007669"/>
    <property type="project" value="TreeGrafter"/>
</dbReference>
<dbReference type="PANTHER" id="PTHR45873">
    <property type="entry name" value="DNA POLYMERASE ETA"/>
    <property type="match status" value="1"/>
</dbReference>
<evidence type="ECO:0000256" key="1">
    <source>
        <dbReference type="ARBA" id="ARBA00004123"/>
    </source>
</evidence>
<dbReference type="InterPro" id="IPR052230">
    <property type="entry name" value="DNA_polymerase_eta"/>
</dbReference>
<dbReference type="GO" id="GO:0003887">
    <property type="term" value="F:DNA-directed DNA polymerase activity"/>
    <property type="evidence" value="ECO:0007669"/>
    <property type="project" value="TreeGrafter"/>
</dbReference>
<feature type="compositionally biased region" description="Gly residues" evidence="7">
    <location>
        <begin position="399"/>
        <end position="421"/>
    </location>
</feature>
<dbReference type="PROSITE" id="PS50173">
    <property type="entry name" value="UMUC"/>
    <property type="match status" value="1"/>
</dbReference>
<proteinExistence type="predicted"/>
<sequence length="476" mass="46870">MGTEGAARPAGGRPLVLHADARRLLAAVGGRVVHVYCEDGTRPSYKPYREASAALMRLLRSLLPAGAVLEKASIDEAYILVPPPPPPPAVAAAPAGPIEGAATAAAAVAAAAASVAAGGAAGPAQGRASVQLALQLGERIRREARAQLGLSVSVGLAANKLLAKMASRAAKPDGLRALLAADELRALPAAALAERFGLRPAVAAAVAGWCRGEDARAVEERGPPKAIQVQMTLTPVPRAAPPHMVARAVNAGFELGGGGGGGAAPAAAAAGRAGAGSAAAAEDAGSGAGGGGGVGAGGGGTLSSGGARGWMLLPLFPCSAEGRSRLGRLVGSMARDLVARVLLDRQQERRWPAKLAVQLVTHGPGGRTAARTAAFPSPALAPPIRPAGGACLAAGGASGGGGGDGGGPDGGGGSRGGGGQLIVGEHSEFRPEECSRLLDAVGANAMALQLQQQQQQQEPPLVQVNLTAHSFGPRCR</sequence>
<dbReference type="Pfam" id="PF00817">
    <property type="entry name" value="IMS"/>
    <property type="match status" value="1"/>
</dbReference>
<comment type="caution">
    <text evidence="9">The sequence shown here is derived from an EMBL/GenBank/DDBJ whole genome shotgun (WGS) entry which is preliminary data.</text>
</comment>
<evidence type="ECO:0000313" key="10">
    <source>
        <dbReference type="Proteomes" id="UP000236333"/>
    </source>
</evidence>
<evidence type="ECO:0000313" key="9">
    <source>
        <dbReference type="EMBL" id="PNH03652.1"/>
    </source>
</evidence>
<dbReference type="EMBL" id="PGGS01000479">
    <property type="protein sequence ID" value="PNH03652.1"/>
    <property type="molecule type" value="Genomic_DNA"/>
</dbReference>
<dbReference type="InterPro" id="IPR001126">
    <property type="entry name" value="UmuC"/>
</dbReference>
<dbReference type="InterPro" id="IPR043128">
    <property type="entry name" value="Rev_trsase/Diguanyl_cyclase"/>
</dbReference>
<dbReference type="Gene3D" id="3.30.70.270">
    <property type="match status" value="1"/>
</dbReference>
<gene>
    <name evidence="9" type="ORF">TSOC_010267</name>
</gene>
<keyword evidence="4" id="KW-0227">DNA damage</keyword>
<keyword evidence="10" id="KW-1185">Reference proteome</keyword>
<feature type="domain" description="UmuC" evidence="8">
    <location>
        <begin position="44"/>
        <end position="199"/>
    </location>
</feature>
<keyword evidence="3" id="KW-0479">Metal-binding</keyword>
<dbReference type="SUPFAM" id="SSF56672">
    <property type="entry name" value="DNA/RNA polymerases"/>
    <property type="match status" value="1"/>
</dbReference>
<dbReference type="GO" id="GO:0005634">
    <property type="term" value="C:nucleus"/>
    <property type="evidence" value="ECO:0007669"/>
    <property type="project" value="UniProtKB-SubCell"/>
</dbReference>
<dbReference type="GO" id="GO:0046872">
    <property type="term" value="F:metal ion binding"/>
    <property type="evidence" value="ECO:0007669"/>
    <property type="project" value="UniProtKB-KW"/>
</dbReference>
<name>A0A2J7ZTR9_9CHLO</name>
<evidence type="ECO:0000259" key="8">
    <source>
        <dbReference type="PROSITE" id="PS50173"/>
    </source>
</evidence>
<dbReference type="GO" id="GO:0006281">
    <property type="term" value="P:DNA repair"/>
    <property type="evidence" value="ECO:0007669"/>
    <property type="project" value="UniProtKB-KW"/>
</dbReference>
<organism evidence="9 10">
    <name type="scientific">Tetrabaena socialis</name>
    <dbReference type="NCBI Taxonomy" id="47790"/>
    <lineage>
        <taxon>Eukaryota</taxon>
        <taxon>Viridiplantae</taxon>
        <taxon>Chlorophyta</taxon>
        <taxon>core chlorophytes</taxon>
        <taxon>Chlorophyceae</taxon>
        <taxon>CS clade</taxon>
        <taxon>Chlamydomonadales</taxon>
        <taxon>Tetrabaenaceae</taxon>
        <taxon>Tetrabaena</taxon>
    </lineage>
</organism>
<dbReference type="GO" id="GO:0035861">
    <property type="term" value="C:site of double-strand break"/>
    <property type="evidence" value="ECO:0007669"/>
    <property type="project" value="TreeGrafter"/>
</dbReference>
<dbReference type="PANTHER" id="PTHR45873:SF1">
    <property type="entry name" value="DNA POLYMERASE ETA"/>
    <property type="match status" value="1"/>
</dbReference>
<dbReference type="Proteomes" id="UP000236333">
    <property type="component" value="Unassembled WGS sequence"/>
</dbReference>
<reference evidence="9 10" key="1">
    <citation type="journal article" date="2017" name="Mol. Biol. Evol.">
        <title>The 4-celled Tetrabaena socialis nuclear genome reveals the essential components for genetic control of cell number at the origin of multicellularity in the volvocine lineage.</title>
        <authorList>
            <person name="Featherston J."/>
            <person name="Arakaki Y."/>
            <person name="Hanschen E.R."/>
            <person name="Ferris P.J."/>
            <person name="Michod R.E."/>
            <person name="Olson B.J.S.C."/>
            <person name="Nozaki H."/>
            <person name="Durand P.M."/>
        </authorList>
    </citation>
    <scope>NUCLEOTIDE SEQUENCE [LARGE SCALE GENOMIC DNA]</scope>
    <source>
        <strain evidence="9 10">NIES-571</strain>
    </source>
</reference>
<accession>A0A2J7ZTR9</accession>
<evidence type="ECO:0000256" key="4">
    <source>
        <dbReference type="ARBA" id="ARBA00022763"/>
    </source>
</evidence>
<keyword evidence="2" id="KW-0808">Transferase</keyword>
<dbReference type="InterPro" id="IPR043502">
    <property type="entry name" value="DNA/RNA_pol_sf"/>
</dbReference>
<evidence type="ECO:0000256" key="5">
    <source>
        <dbReference type="ARBA" id="ARBA00023204"/>
    </source>
</evidence>
<feature type="region of interest" description="Disordered" evidence="7">
    <location>
        <begin position="399"/>
        <end position="422"/>
    </location>
</feature>
<evidence type="ECO:0000256" key="6">
    <source>
        <dbReference type="ARBA" id="ARBA00023242"/>
    </source>
</evidence>
<evidence type="ECO:0000256" key="3">
    <source>
        <dbReference type="ARBA" id="ARBA00022723"/>
    </source>
</evidence>
<keyword evidence="5" id="KW-0234">DNA repair</keyword>
<dbReference type="AlphaFoldDB" id="A0A2J7ZTR9"/>
<comment type="subcellular location">
    <subcellularLocation>
        <location evidence="1">Nucleus</location>
    </subcellularLocation>
</comment>
<dbReference type="OrthoDB" id="5723at2759"/>
<keyword evidence="6" id="KW-0539">Nucleus</keyword>
<dbReference type="GO" id="GO:0042276">
    <property type="term" value="P:error-prone translesion synthesis"/>
    <property type="evidence" value="ECO:0007669"/>
    <property type="project" value="TreeGrafter"/>
</dbReference>